<dbReference type="Proteomes" id="UP001497482">
    <property type="component" value="Chromosome 2"/>
</dbReference>
<evidence type="ECO:0000313" key="1">
    <source>
        <dbReference type="EMBL" id="CAL1592479.1"/>
    </source>
</evidence>
<organism evidence="1 2">
    <name type="scientific">Knipowitschia caucasica</name>
    <name type="common">Caucasian dwarf goby</name>
    <name type="synonym">Pomatoschistus caucasicus</name>
    <dbReference type="NCBI Taxonomy" id="637954"/>
    <lineage>
        <taxon>Eukaryota</taxon>
        <taxon>Metazoa</taxon>
        <taxon>Chordata</taxon>
        <taxon>Craniata</taxon>
        <taxon>Vertebrata</taxon>
        <taxon>Euteleostomi</taxon>
        <taxon>Actinopterygii</taxon>
        <taxon>Neopterygii</taxon>
        <taxon>Teleostei</taxon>
        <taxon>Neoteleostei</taxon>
        <taxon>Acanthomorphata</taxon>
        <taxon>Gobiaria</taxon>
        <taxon>Gobiiformes</taxon>
        <taxon>Gobioidei</taxon>
        <taxon>Gobiidae</taxon>
        <taxon>Gobiinae</taxon>
        <taxon>Knipowitschia</taxon>
    </lineage>
</organism>
<keyword evidence="2" id="KW-1185">Reference proteome</keyword>
<protein>
    <submittedName>
        <fullName evidence="1">Uncharacterized protein</fullName>
    </submittedName>
</protein>
<name>A0AAV2KYP9_KNICA</name>
<gene>
    <name evidence="1" type="ORF">KC01_LOCUS21726</name>
</gene>
<dbReference type="AlphaFoldDB" id="A0AAV2KYP9"/>
<evidence type="ECO:0000313" key="2">
    <source>
        <dbReference type="Proteomes" id="UP001497482"/>
    </source>
</evidence>
<proteinExistence type="predicted"/>
<accession>A0AAV2KYP9</accession>
<dbReference type="EMBL" id="OZ035824">
    <property type="protein sequence ID" value="CAL1592479.1"/>
    <property type="molecule type" value="Genomic_DNA"/>
</dbReference>
<reference evidence="1 2" key="1">
    <citation type="submission" date="2024-04" db="EMBL/GenBank/DDBJ databases">
        <authorList>
            <person name="Waldvogel A.-M."/>
            <person name="Schoenle A."/>
        </authorList>
    </citation>
    <scope>NUCLEOTIDE SEQUENCE [LARGE SCALE GENOMIC DNA]</scope>
</reference>
<sequence length="88" mass="9681">MCSKLIPSTTFVIKRVKVGEGNEKQPSSRPASDLLLTLTRHQATSALKALYRLGLLWSTGYRREAQSHTDLVLSSGATHGSETPCLRR</sequence>